<evidence type="ECO:0000256" key="10">
    <source>
        <dbReference type="ARBA" id="ARBA00040319"/>
    </source>
</evidence>
<feature type="transmembrane region" description="Helical" evidence="11">
    <location>
        <begin position="20"/>
        <end position="41"/>
    </location>
</feature>
<keyword evidence="5" id="KW-0997">Cell inner membrane</keyword>
<dbReference type="CDD" id="cd06261">
    <property type="entry name" value="TM_PBP2"/>
    <property type="match status" value="1"/>
</dbReference>
<feature type="transmembrane region" description="Helical" evidence="11">
    <location>
        <begin position="160"/>
        <end position="183"/>
    </location>
</feature>
<feature type="domain" description="ABC transmembrane type-1" evidence="12">
    <location>
        <begin position="17"/>
        <end position="214"/>
    </location>
</feature>
<comment type="caution">
    <text evidence="13">The sequence shown here is derived from an EMBL/GenBank/DDBJ whole genome shotgun (WGS) entry which is preliminary data.</text>
</comment>
<dbReference type="InterPro" id="IPR043429">
    <property type="entry name" value="ArtM/GltK/GlnP/TcyL/YhdX-like"/>
</dbReference>
<evidence type="ECO:0000256" key="1">
    <source>
        <dbReference type="ARBA" id="ARBA00004429"/>
    </source>
</evidence>
<protein>
    <recommendedName>
        <fullName evidence="10">Arginine ABC transporter permease protein ArtM</fullName>
    </recommendedName>
</protein>
<evidence type="ECO:0000256" key="4">
    <source>
        <dbReference type="ARBA" id="ARBA00022475"/>
    </source>
</evidence>
<sequence>MDFSIILNEYQFYLEGLWTTTWLVALSLLIGLVIAIPAGVLRSHQNWLIKGPIWAYMYFFRGSPLLVQLFLIYYGVAQFDSLRESWLWYYFQEAWFCALLAFSLNTGAYTAEIVRGVINTMPKGELEAAKAYGMSPWQILKRITLPNSLKRALPAYSNEIIFMIHGSAIAGVVTIVDITGAARVVNARYYAPFEAYLAAGVLYMCLTFSVIYLFKLWEKSYQHQ</sequence>
<keyword evidence="8 11" id="KW-1133">Transmembrane helix</keyword>
<name>A0ABU9HB40_9GAMM</name>
<evidence type="ECO:0000313" key="13">
    <source>
        <dbReference type="EMBL" id="MEL0658867.1"/>
    </source>
</evidence>
<accession>A0ABU9HB40</accession>
<dbReference type="Proteomes" id="UP001366060">
    <property type="component" value="Unassembled WGS sequence"/>
</dbReference>
<evidence type="ECO:0000256" key="11">
    <source>
        <dbReference type="RuleBase" id="RU363032"/>
    </source>
</evidence>
<evidence type="ECO:0000256" key="2">
    <source>
        <dbReference type="ARBA" id="ARBA00010072"/>
    </source>
</evidence>
<feature type="transmembrane region" description="Helical" evidence="11">
    <location>
        <begin position="195"/>
        <end position="214"/>
    </location>
</feature>
<evidence type="ECO:0000256" key="5">
    <source>
        <dbReference type="ARBA" id="ARBA00022519"/>
    </source>
</evidence>
<keyword evidence="7" id="KW-0029">Amino-acid transport</keyword>
<keyword evidence="3 11" id="KW-0813">Transport</keyword>
<keyword evidence="14" id="KW-1185">Reference proteome</keyword>
<reference evidence="13 14" key="1">
    <citation type="submission" date="2024-02" db="EMBL/GenBank/DDBJ databases">
        <title>Bacteria isolated from the canopy kelp, Nereocystis luetkeana.</title>
        <authorList>
            <person name="Pfister C.A."/>
            <person name="Younker I.T."/>
            <person name="Light S.H."/>
        </authorList>
    </citation>
    <scope>NUCLEOTIDE SEQUENCE [LARGE SCALE GENOMIC DNA]</scope>
    <source>
        <strain evidence="13 14">TI.2.07</strain>
    </source>
</reference>
<dbReference type="SUPFAM" id="SSF161098">
    <property type="entry name" value="MetI-like"/>
    <property type="match status" value="1"/>
</dbReference>
<dbReference type="Pfam" id="PF00528">
    <property type="entry name" value="BPD_transp_1"/>
    <property type="match status" value="1"/>
</dbReference>
<dbReference type="InterPro" id="IPR010065">
    <property type="entry name" value="AA_ABC_transptr_permease_3TM"/>
</dbReference>
<evidence type="ECO:0000313" key="14">
    <source>
        <dbReference type="Proteomes" id="UP001366060"/>
    </source>
</evidence>
<dbReference type="NCBIfam" id="TIGR01726">
    <property type="entry name" value="HEQRo_perm_3TM"/>
    <property type="match status" value="1"/>
</dbReference>
<dbReference type="PROSITE" id="PS50928">
    <property type="entry name" value="ABC_TM1"/>
    <property type="match status" value="1"/>
</dbReference>
<dbReference type="PANTHER" id="PTHR30614:SF10">
    <property type="entry name" value="ARGININE ABC TRANSPORTER PERMEASE PROTEIN ARTM"/>
    <property type="match status" value="1"/>
</dbReference>
<dbReference type="Gene3D" id="1.10.3720.10">
    <property type="entry name" value="MetI-like"/>
    <property type="match status" value="1"/>
</dbReference>
<organism evidence="13 14">
    <name type="scientific">Psychromonas arctica</name>
    <dbReference type="NCBI Taxonomy" id="168275"/>
    <lineage>
        <taxon>Bacteria</taxon>
        <taxon>Pseudomonadati</taxon>
        <taxon>Pseudomonadota</taxon>
        <taxon>Gammaproteobacteria</taxon>
        <taxon>Alteromonadales</taxon>
        <taxon>Psychromonadaceae</taxon>
        <taxon>Psychromonas</taxon>
    </lineage>
</organism>
<keyword evidence="4" id="KW-1003">Cell membrane</keyword>
<dbReference type="InterPro" id="IPR000515">
    <property type="entry name" value="MetI-like"/>
</dbReference>
<evidence type="ECO:0000259" key="12">
    <source>
        <dbReference type="PROSITE" id="PS50928"/>
    </source>
</evidence>
<keyword evidence="9 11" id="KW-0472">Membrane</keyword>
<evidence type="ECO:0000256" key="8">
    <source>
        <dbReference type="ARBA" id="ARBA00022989"/>
    </source>
</evidence>
<evidence type="ECO:0000256" key="7">
    <source>
        <dbReference type="ARBA" id="ARBA00022970"/>
    </source>
</evidence>
<dbReference type="PANTHER" id="PTHR30614">
    <property type="entry name" value="MEMBRANE COMPONENT OF AMINO ACID ABC TRANSPORTER"/>
    <property type="match status" value="1"/>
</dbReference>
<feature type="transmembrane region" description="Helical" evidence="11">
    <location>
        <begin position="88"/>
        <end position="111"/>
    </location>
</feature>
<proteinExistence type="inferred from homology"/>
<comment type="similarity">
    <text evidence="2">Belongs to the binding-protein-dependent transport system permease family. HisMQ subfamily.</text>
</comment>
<feature type="transmembrane region" description="Helical" evidence="11">
    <location>
        <begin position="53"/>
        <end position="76"/>
    </location>
</feature>
<evidence type="ECO:0000256" key="3">
    <source>
        <dbReference type="ARBA" id="ARBA00022448"/>
    </source>
</evidence>
<comment type="subcellular location">
    <subcellularLocation>
        <location evidence="1">Cell inner membrane</location>
        <topology evidence="1">Multi-pass membrane protein</topology>
    </subcellularLocation>
    <subcellularLocation>
        <location evidence="11">Cell membrane</location>
        <topology evidence="11">Multi-pass membrane protein</topology>
    </subcellularLocation>
</comment>
<evidence type="ECO:0000256" key="9">
    <source>
        <dbReference type="ARBA" id="ARBA00023136"/>
    </source>
</evidence>
<keyword evidence="6 11" id="KW-0812">Transmembrane</keyword>
<gene>
    <name evidence="13" type="ORF">V6255_06890</name>
</gene>
<dbReference type="InterPro" id="IPR035906">
    <property type="entry name" value="MetI-like_sf"/>
</dbReference>
<dbReference type="RefSeq" id="WP_341627491.1">
    <property type="nucleotide sequence ID" value="NZ_JBAKBA010000012.1"/>
</dbReference>
<dbReference type="EMBL" id="JBAKBA010000012">
    <property type="protein sequence ID" value="MEL0658867.1"/>
    <property type="molecule type" value="Genomic_DNA"/>
</dbReference>
<evidence type="ECO:0000256" key="6">
    <source>
        <dbReference type="ARBA" id="ARBA00022692"/>
    </source>
</evidence>